<evidence type="ECO:0000256" key="2">
    <source>
        <dbReference type="ARBA" id="ARBA00022454"/>
    </source>
</evidence>
<keyword evidence="5 10" id="KW-0995">Kinetochore</keyword>
<evidence type="ECO:0000256" key="4">
    <source>
        <dbReference type="ARBA" id="ARBA00022776"/>
    </source>
</evidence>
<keyword evidence="7 10" id="KW-0539">Nucleus</keyword>
<evidence type="ECO:0000256" key="9">
    <source>
        <dbReference type="ARBA" id="ARBA00023328"/>
    </source>
</evidence>
<dbReference type="GO" id="GO:0051301">
    <property type="term" value="P:cell division"/>
    <property type="evidence" value="ECO:0007669"/>
    <property type="project" value="UniProtKB-UniRule"/>
</dbReference>
<dbReference type="InterPro" id="IPR038066">
    <property type="entry name" value="Spc24_Fungi_globular_sf"/>
</dbReference>
<dbReference type="GO" id="GO:0008017">
    <property type="term" value="F:microtubule binding"/>
    <property type="evidence" value="ECO:0007669"/>
    <property type="project" value="EnsemblFungi"/>
</dbReference>
<keyword evidence="9 10" id="KW-0137">Centromere</keyword>
<accession>A0A0W4ZRG0</accession>
<comment type="caution">
    <text evidence="12">The sequence shown here is derived from an EMBL/GenBank/DDBJ whole genome shotgun (WGS) entry which is preliminary data.</text>
</comment>
<dbReference type="AlphaFoldDB" id="A0A0W4ZRG0"/>
<evidence type="ECO:0000256" key="3">
    <source>
        <dbReference type="ARBA" id="ARBA00022618"/>
    </source>
</evidence>
<evidence type="ECO:0000313" key="13">
    <source>
        <dbReference type="Proteomes" id="UP000053447"/>
    </source>
</evidence>
<dbReference type="eggNOG" id="ENOG502S52R">
    <property type="taxonomic scope" value="Eukaryota"/>
</dbReference>
<comment type="function">
    <text evidence="10">Acts as a component of the essential kinetochore-associated NDC80 complex, which is required for chromosome segregation and spindle checkpoint activity.</text>
</comment>
<proteinExistence type="inferred from homology"/>
<keyword evidence="6 11" id="KW-0175">Coiled coil</keyword>
<dbReference type="InterPro" id="IPR013252">
    <property type="entry name" value="Ndc80_Spc24"/>
</dbReference>
<dbReference type="GO" id="GO:0005634">
    <property type="term" value="C:nucleus"/>
    <property type="evidence" value="ECO:0007669"/>
    <property type="project" value="UniProtKB-SubCell"/>
</dbReference>
<keyword evidence="13" id="KW-1185">Reference proteome</keyword>
<dbReference type="PANTHER" id="PTHR22142">
    <property type="match status" value="1"/>
</dbReference>
<dbReference type="CDD" id="cd11565">
    <property type="entry name" value="RWD_Spc24"/>
    <property type="match status" value="1"/>
</dbReference>
<dbReference type="GeneID" id="28940042"/>
<dbReference type="STRING" id="1408657.A0A0W4ZRG0"/>
<comment type="similarity">
    <text evidence="1 10">Belongs to the SPC24 family.</text>
</comment>
<dbReference type="EMBL" id="LFWA01000006">
    <property type="protein sequence ID" value="KTW30972.1"/>
    <property type="molecule type" value="Genomic_DNA"/>
</dbReference>
<organism evidence="12 13">
    <name type="scientific">Pneumocystis jirovecii (strain RU7)</name>
    <name type="common">Human pneumocystis pneumonia agent</name>
    <dbReference type="NCBI Taxonomy" id="1408657"/>
    <lineage>
        <taxon>Eukaryota</taxon>
        <taxon>Fungi</taxon>
        <taxon>Dikarya</taxon>
        <taxon>Ascomycota</taxon>
        <taxon>Taphrinomycotina</taxon>
        <taxon>Pneumocystomycetes</taxon>
        <taxon>Pneumocystaceae</taxon>
        <taxon>Pneumocystis</taxon>
    </lineage>
</organism>
<evidence type="ECO:0000256" key="6">
    <source>
        <dbReference type="ARBA" id="ARBA00023054"/>
    </source>
</evidence>
<dbReference type="GO" id="GO:0007059">
    <property type="term" value="P:chromosome segregation"/>
    <property type="evidence" value="ECO:0007669"/>
    <property type="project" value="TreeGrafter"/>
</dbReference>
<name>A0A0W4ZRG0_PNEJ7</name>
<evidence type="ECO:0000256" key="10">
    <source>
        <dbReference type="RuleBase" id="RU368011"/>
    </source>
</evidence>
<evidence type="ECO:0000256" key="5">
    <source>
        <dbReference type="ARBA" id="ARBA00022838"/>
    </source>
</evidence>
<dbReference type="RefSeq" id="XP_018229962.1">
    <property type="nucleotide sequence ID" value="XM_018373787.1"/>
</dbReference>
<protein>
    <recommendedName>
        <fullName evidence="10">Kinetochore protein Spc24</fullName>
    </recommendedName>
</protein>
<dbReference type="GO" id="GO:0031262">
    <property type="term" value="C:Ndc80 complex"/>
    <property type="evidence" value="ECO:0007669"/>
    <property type="project" value="EnsemblFungi"/>
</dbReference>
<evidence type="ECO:0000256" key="8">
    <source>
        <dbReference type="ARBA" id="ARBA00023306"/>
    </source>
</evidence>
<gene>
    <name evidence="12" type="ORF">T551_01524</name>
</gene>
<comment type="subcellular location">
    <subcellularLocation>
        <location evidence="10">Nucleus</location>
    </subcellularLocation>
    <subcellularLocation>
        <location evidence="10">Chromosome</location>
        <location evidence="10">Centromere</location>
        <location evidence="10">Kinetochore</location>
    </subcellularLocation>
</comment>
<dbReference type="OrthoDB" id="3344830at2759"/>
<evidence type="ECO:0000313" key="12">
    <source>
        <dbReference type="EMBL" id="KTW30972.1"/>
    </source>
</evidence>
<dbReference type="VEuPathDB" id="FungiDB:T551_01524"/>
<keyword evidence="4 10" id="KW-0498">Mitosis</keyword>
<evidence type="ECO:0000256" key="11">
    <source>
        <dbReference type="SAM" id="Coils"/>
    </source>
</evidence>
<keyword evidence="8 10" id="KW-0131">Cell cycle</keyword>
<comment type="subunit">
    <text evidence="10">Component of the NDC80 complex.</text>
</comment>
<reference evidence="13" key="1">
    <citation type="journal article" date="2016" name="Nat. Commun.">
        <title>Genome analysis of three Pneumocystis species reveals adaptation mechanisms to life exclusively in mammalian hosts.</title>
        <authorList>
            <person name="Ma L."/>
            <person name="Chen Z."/>
            <person name="Huang D.W."/>
            <person name="Kutty G."/>
            <person name="Ishihara M."/>
            <person name="Wang H."/>
            <person name="Abouelleil A."/>
            <person name="Bishop L."/>
            <person name="Davey E."/>
            <person name="Deng R."/>
            <person name="Deng X."/>
            <person name="Fan L."/>
            <person name="Fantoni G."/>
            <person name="Fitzgerald M."/>
            <person name="Gogineni E."/>
            <person name="Goldberg J.M."/>
            <person name="Handley G."/>
            <person name="Hu X."/>
            <person name="Huber C."/>
            <person name="Jiao X."/>
            <person name="Jones K."/>
            <person name="Levin J.Z."/>
            <person name="Liu Y."/>
            <person name="Macdonald P."/>
            <person name="Melnikov A."/>
            <person name="Raley C."/>
            <person name="Sassi M."/>
            <person name="Sherman B.T."/>
            <person name="Song X."/>
            <person name="Sykes S."/>
            <person name="Tran B."/>
            <person name="Walsh L."/>
            <person name="Xia Y."/>
            <person name="Yang J."/>
            <person name="Young S."/>
            <person name="Zeng Q."/>
            <person name="Zheng X."/>
            <person name="Stephens R."/>
            <person name="Nusbaum C."/>
            <person name="Birren B.W."/>
            <person name="Azadi P."/>
            <person name="Lempicki R.A."/>
            <person name="Cuomo C.A."/>
            <person name="Kovacs J.A."/>
        </authorList>
    </citation>
    <scope>NUCLEOTIDE SEQUENCE [LARGE SCALE GENOMIC DNA]</scope>
    <source>
        <strain evidence="13">RU7</strain>
    </source>
</reference>
<dbReference type="Gene3D" id="3.30.160.430">
    <property type="match status" value="1"/>
</dbReference>
<keyword evidence="3 10" id="KW-0132">Cell division</keyword>
<evidence type="ECO:0000256" key="1">
    <source>
        <dbReference type="ARBA" id="ARBA00007804"/>
    </source>
</evidence>
<dbReference type="PANTHER" id="PTHR22142:SF2">
    <property type="entry name" value="KINETOCHORE PROTEIN SPC24"/>
    <property type="match status" value="1"/>
</dbReference>
<sequence length="177" mass="20084">MIGETPQELIQSTLSGFQIGLDLQAISRIQDTFRATCKNREIKQQNSKAVLKGLQRQLELSKSSALASQNSPSRAEHASVILAMDREKFSLAKNINELELSINTLDATHSRLKEELEQLESEDVMKDTELMTDDSTLLRLKIYRMLGIDLLEDDTGVYTKAIIHQEIKTTVMYMRLI</sequence>
<feature type="coiled-coil region" evidence="11">
    <location>
        <begin position="95"/>
        <end position="122"/>
    </location>
</feature>
<evidence type="ECO:0000256" key="7">
    <source>
        <dbReference type="ARBA" id="ARBA00023242"/>
    </source>
</evidence>
<dbReference type="Proteomes" id="UP000053447">
    <property type="component" value="Unassembled WGS sequence"/>
</dbReference>
<keyword evidence="2 10" id="KW-0158">Chromosome</keyword>
<dbReference type="Pfam" id="PF08286">
    <property type="entry name" value="Spc24"/>
    <property type="match status" value="1"/>
</dbReference>